<proteinExistence type="predicted"/>
<reference evidence="2 3" key="2">
    <citation type="submission" date="2018-10" db="EMBL/GenBank/DDBJ databases">
        <authorList>
            <consortium name="Pathogen Informatics"/>
        </authorList>
    </citation>
    <scope>NUCLEOTIDE SEQUENCE [LARGE SCALE GENOMIC DNA]</scope>
</reference>
<keyword evidence="1" id="KW-0812">Transmembrane</keyword>
<organism evidence="4">
    <name type="scientific">Enterobius vermicularis</name>
    <name type="common">Human pinworm</name>
    <dbReference type="NCBI Taxonomy" id="51028"/>
    <lineage>
        <taxon>Eukaryota</taxon>
        <taxon>Metazoa</taxon>
        <taxon>Ecdysozoa</taxon>
        <taxon>Nematoda</taxon>
        <taxon>Chromadorea</taxon>
        <taxon>Rhabditida</taxon>
        <taxon>Spirurina</taxon>
        <taxon>Oxyuridomorpha</taxon>
        <taxon>Oxyuroidea</taxon>
        <taxon>Oxyuridae</taxon>
        <taxon>Enterobius</taxon>
    </lineage>
</organism>
<keyword evidence="1" id="KW-1133">Transmembrane helix</keyword>
<accession>A0A0N4V5P3</accession>
<sequence>MENQAPTANLANPDQVVNLADGVRRVFVRNTAHLTAAFSLRTDQDDKTNKLISLTSCIALMRSGKMMILNNNKKFLFFLFCLFFQQSIIYLVMKSDIHLLEKS</sequence>
<dbReference type="AlphaFoldDB" id="A0A0N4V5P3"/>
<evidence type="ECO:0000313" key="4">
    <source>
        <dbReference type="WBParaSite" id="EVEC_0000555801-mRNA-1"/>
    </source>
</evidence>
<dbReference type="WBParaSite" id="EVEC_0000555801-mRNA-1">
    <property type="protein sequence ID" value="EVEC_0000555801-mRNA-1"/>
    <property type="gene ID" value="EVEC_0000555801"/>
</dbReference>
<name>A0A0N4V5P3_ENTVE</name>
<keyword evidence="1" id="KW-0472">Membrane</keyword>
<keyword evidence="3" id="KW-1185">Reference proteome</keyword>
<evidence type="ECO:0000313" key="3">
    <source>
        <dbReference type="Proteomes" id="UP000274131"/>
    </source>
</evidence>
<feature type="transmembrane region" description="Helical" evidence="1">
    <location>
        <begin position="75"/>
        <end position="93"/>
    </location>
</feature>
<gene>
    <name evidence="2" type="ORF">EVEC_LOCUS5169</name>
</gene>
<evidence type="ECO:0000313" key="2">
    <source>
        <dbReference type="EMBL" id="VDD90418.1"/>
    </source>
</evidence>
<dbReference type="Proteomes" id="UP000274131">
    <property type="component" value="Unassembled WGS sequence"/>
</dbReference>
<evidence type="ECO:0000256" key="1">
    <source>
        <dbReference type="SAM" id="Phobius"/>
    </source>
</evidence>
<protein>
    <submittedName>
        <fullName evidence="2 4">Uncharacterized protein</fullName>
    </submittedName>
</protein>
<dbReference type="EMBL" id="UXUI01008074">
    <property type="protein sequence ID" value="VDD90418.1"/>
    <property type="molecule type" value="Genomic_DNA"/>
</dbReference>
<reference evidence="4" key="1">
    <citation type="submission" date="2017-02" db="UniProtKB">
        <authorList>
            <consortium name="WormBaseParasite"/>
        </authorList>
    </citation>
    <scope>IDENTIFICATION</scope>
</reference>